<evidence type="ECO:0000313" key="2">
    <source>
        <dbReference type="EMBL" id="SDT80201.1"/>
    </source>
</evidence>
<reference evidence="2 3" key="1">
    <citation type="submission" date="2016-10" db="EMBL/GenBank/DDBJ databases">
        <authorList>
            <person name="de Groot N.N."/>
        </authorList>
    </citation>
    <scope>NUCLEOTIDE SEQUENCE [LARGE SCALE GENOMIC DNA]</scope>
    <source>
        <strain evidence="2 3">DSM 43941</strain>
    </source>
</reference>
<dbReference type="InterPro" id="IPR045598">
    <property type="entry name" value="DUF6457"/>
</dbReference>
<dbReference type="EMBL" id="LT629758">
    <property type="protein sequence ID" value="SDT80201.1"/>
    <property type="molecule type" value="Genomic_DNA"/>
</dbReference>
<dbReference type="Proteomes" id="UP000198688">
    <property type="component" value="Chromosome I"/>
</dbReference>
<evidence type="ECO:0000259" key="1">
    <source>
        <dbReference type="Pfam" id="PF20058"/>
    </source>
</evidence>
<dbReference type="STRING" id="113562.SAMN04489716_9105"/>
<dbReference type="RefSeq" id="WP_373873342.1">
    <property type="nucleotide sequence ID" value="NZ_BOMJ01000045.1"/>
</dbReference>
<feature type="domain" description="DUF6457" evidence="1">
    <location>
        <begin position="3"/>
        <end position="69"/>
    </location>
</feature>
<accession>A0A1H2DBX8</accession>
<name>A0A1H2DBX8_9ACTN</name>
<gene>
    <name evidence="2" type="ORF">SAMN04489716_9105</name>
</gene>
<protein>
    <recommendedName>
        <fullName evidence="1">DUF6457 domain-containing protein</fullName>
    </recommendedName>
</protein>
<proteinExistence type="predicted"/>
<sequence length="79" mass="7857">MTMAESQEWLTDAAGALGVPPLSAEQIEVLLDVVRVVAHGVARPAGPLAAYLAGVAVGRGANPATVPAVLAALVTGDEL</sequence>
<dbReference type="Pfam" id="PF20058">
    <property type="entry name" value="DUF6457"/>
    <property type="match status" value="1"/>
</dbReference>
<dbReference type="AlphaFoldDB" id="A0A1H2DBX8"/>
<keyword evidence="3" id="KW-1185">Reference proteome</keyword>
<evidence type="ECO:0000313" key="3">
    <source>
        <dbReference type="Proteomes" id="UP000198688"/>
    </source>
</evidence>
<organism evidence="2 3">
    <name type="scientific">Actinoplanes derwentensis</name>
    <dbReference type="NCBI Taxonomy" id="113562"/>
    <lineage>
        <taxon>Bacteria</taxon>
        <taxon>Bacillati</taxon>
        <taxon>Actinomycetota</taxon>
        <taxon>Actinomycetes</taxon>
        <taxon>Micromonosporales</taxon>
        <taxon>Micromonosporaceae</taxon>
        <taxon>Actinoplanes</taxon>
    </lineage>
</organism>